<dbReference type="Pfam" id="PF15447">
    <property type="entry name" value="NTS"/>
    <property type="match status" value="1"/>
</dbReference>
<dbReference type="InterPro" id="IPR029210">
    <property type="entry name" value="PfEMP1_NTS"/>
</dbReference>
<feature type="non-terminal residue" evidence="4">
    <location>
        <position position="390"/>
    </location>
</feature>
<dbReference type="SUPFAM" id="SSF140924">
    <property type="entry name" value="Duffy binding domain-like"/>
    <property type="match status" value="1"/>
</dbReference>
<sequence>MAPGSAGTQDAKHVLDEIGQQVHDQVKGEANQYKEALTGQLSLAKVSGWESAYTTDPCLLIKNEGENLIRDRGDPCESLSRKDVKRFSNTLGGQCTNKKIEGNKYIKGKDVGACAPFRRLNLCNKNLETVSNYNSNARHKLLAEVCLAAKYEGESLKNYHAQYQTENTDFKTNICTVLARSFADIGDIVRGRDLFYGNPQESAQRKKLEENLKKIFKQIHSGLSKNGAQNYYQDKNGGNFFKLREDWWNANRETVWKAITCNAGGGTYFRPTCGTGTWTNEKCRCSDKPNDQVPTYFDYVPQFLRWFEEWAEDFCRLRKHKLQNAKSKCRRVENGKDKYCSGNGYDCEKTIRGDHVFVEGTDCKDCHYSCSHFVKWIDNQKLEFLKQKEK</sequence>
<dbReference type="GO" id="GO:0046789">
    <property type="term" value="F:host cell surface receptor binding"/>
    <property type="evidence" value="ECO:0007669"/>
    <property type="project" value="InterPro"/>
</dbReference>
<dbReference type="InterPro" id="IPR008602">
    <property type="entry name" value="Duffy-antigen-binding"/>
</dbReference>
<reference evidence="4" key="1">
    <citation type="journal article" date="2015" name="Malar. J.">
        <title>Transcription of the var genes from a freshly-obtained field isolate of Plasmodium falciparum shows more variable switching patterns than long laboratory-adapted isolates.</title>
        <authorList>
            <person name="Ye R."/>
            <person name="Zhang D."/>
            <person name="Chen B."/>
            <person name="Zhu Y."/>
            <person name="Zhang Y."/>
            <person name="Wang S."/>
            <person name="Pan W."/>
        </authorList>
    </citation>
    <scope>NUCLEOTIDE SEQUENCE</scope>
    <source>
        <strain evidence="4">FCYN0906-5H</strain>
    </source>
</reference>
<name>A0A0F6P8V2_PLAFA</name>
<dbReference type="Pfam" id="PF22672">
    <property type="entry name" value="DBL_C"/>
    <property type="match status" value="1"/>
</dbReference>
<feature type="domain" description="Plasmodium falciparum erythrocyte membrane protein-1 N-terminal segment" evidence="2">
    <location>
        <begin position="10"/>
        <end position="45"/>
    </location>
</feature>
<dbReference type="Gene3D" id="1.20.1310.20">
    <property type="entry name" value="Duffy-antigen binding domain"/>
    <property type="match status" value="1"/>
</dbReference>
<dbReference type="Gene3D" id="1.20.58.830">
    <property type="match status" value="1"/>
</dbReference>
<evidence type="ECO:0000313" key="4">
    <source>
        <dbReference type="EMBL" id="AJD77417.1"/>
    </source>
</evidence>
<dbReference type="EMBL" id="KJ856487">
    <property type="protein sequence ID" value="AJD77417.1"/>
    <property type="molecule type" value="Genomic_DNA"/>
</dbReference>
<accession>A0A0F6P8V2</accession>
<dbReference type="VEuPathDB" id="PlasmoDB:PfGA01_110005400"/>
<dbReference type="FunFam" id="1.20.1310.20:FF:000001">
    <property type="entry name" value="Erythrocyte membrane protein 1, PfEMP1"/>
    <property type="match status" value="1"/>
</dbReference>
<evidence type="ECO:0000259" key="1">
    <source>
        <dbReference type="Pfam" id="PF05424"/>
    </source>
</evidence>
<dbReference type="VEuPathDB" id="PlasmoDB:PfGN01_120046800"/>
<organism evidence="4">
    <name type="scientific">Plasmodium falciparum</name>
    <name type="common">malaria parasite P. falciparum</name>
    <dbReference type="NCBI Taxonomy" id="5833"/>
    <lineage>
        <taxon>Eukaryota</taxon>
        <taxon>Sar</taxon>
        <taxon>Alveolata</taxon>
        <taxon>Apicomplexa</taxon>
        <taxon>Aconoidasida</taxon>
        <taxon>Haemosporida</taxon>
        <taxon>Plasmodiidae</taxon>
        <taxon>Plasmodium</taxon>
        <taxon>Plasmodium (Laverania)</taxon>
    </lineage>
</organism>
<gene>
    <name evidence="4" type="primary">var72</name>
</gene>
<dbReference type="InterPro" id="IPR054595">
    <property type="entry name" value="DBL_C"/>
</dbReference>
<evidence type="ECO:0000259" key="2">
    <source>
        <dbReference type="Pfam" id="PF15447"/>
    </source>
</evidence>
<dbReference type="AlphaFoldDB" id="A0A0F6P8V2"/>
<feature type="domain" description="Duffy-antigen binding" evidence="1">
    <location>
        <begin position="112"/>
        <end position="305"/>
    </location>
</feature>
<feature type="domain" description="Duffy-binding-like" evidence="3">
    <location>
        <begin position="309"/>
        <end position="390"/>
    </location>
</feature>
<dbReference type="Pfam" id="PF05424">
    <property type="entry name" value="Duffy_binding"/>
    <property type="match status" value="1"/>
</dbReference>
<proteinExistence type="predicted"/>
<dbReference type="GO" id="GO:0016020">
    <property type="term" value="C:membrane"/>
    <property type="evidence" value="ECO:0007669"/>
    <property type="project" value="InterPro"/>
</dbReference>
<dbReference type="InterPro" id="IPR042202">
    <property type="entry name" value="Duffy-ag-bd_sf"/>
</dbReference>
<protein>
    <submittedName>
        <fullName evidence="4">Erythrocyte membrane protein 1</fullName>
    </submittedName>
</protein>
<evidence type="ECO:0000259" key="3">
    <source>
        <dbReference type="Pfam" id="PF22672"/>
    </source>
</evidence>